<protein>
    <recommendedName>
        <fullName evidence="8">BZIP domain-containing protein</fullName>
    </recommendedName>
</protein>
<reference evidence="9 10" key="1">
    <citation type="submission" date="2018-03" db="EMBL/GenBank/DDBJ databases">
        <title>Genomes of Pezizomycetes fungi and the evolution of truffles.</title>
        <authorList>
            <person name="Murat C."/>
            <person name="Payen T."/>
            <person name="Noel B."/>
            <person name="Kuo A."/>
            <person name="Martin F.M."/>
        </authorList>
    </citation>
    <scope>NUCLEOTIDE SEQUENCE [LARGE SCALE GENOMIC DNA]</scope>
    <source>
        <strain evidence="9">091103-1</strain>
    </source>
</reference>
<dbReference type="GO" id="GO:0003677">
    <property type="term" value="F:DNA binding"/>
    <property type="evidence" value="ECO:0007669"/>
    <property type="project" value="UniProtKB-KW"/>
</dbReference>
<dbReference type="Gene3D" id="1.20.5.170">
    <property type="match status" value="1"/>
</dbReference>
<feature type="domain" description="BZIP" evidence="8">
    <location>
        <begin position="39"/>
        <end position="102"/>
    </location>
</feature>
<evidence type="ECO:0000256" key="2">
    <source>
        <dbReference type="ARBA" id="ARBA00007163"/>
    </source>
</evidence>
<name>A0A317SXV2_9PEZI</name>
<comment type="similarity">
    <text evidence="2">Belongs to the bZIP family.</text>
</comment>
<evidence type="ECO:0000256" key="1">
    <source>
        <dbReference type="ARBA" id="ARBA00004123"/>
    </source>
</evidence>
<dbReference type="InterPro" id="IPR004826">
    <property type="entry name" value="bZIP_Maf"/>
</dbReference>
<feature type="region of interest" description="Disordered" evidence="7">
    <location>
        <begin position="389"/>
        <end position="412"/>
    </location>
</feature>
<dbReference type="CDD" id="cd14704">
    <property type="entry name" value="bZIP_HY5-like"/>
    <property type="match status" value="1"/>
</dbReference>
<evidence type="ECO:0000313" key="10">
    <source>
        <dbReference type="Proteomes" id="UP000246991"/>
    </source>
</evidence>
<evidence type="ECO:0000259" key="8">
    <source>
        <dbReference type="PROSITE" id="PS50217"/>
    </source>
</evidence>
<dbReference type="InterPro" id="IPR046347">
    <property type="entry name" value="bZIP_sf"/>
</dbReference>
<accession>A0A317SXV2</accession>
<dbReference type="PROSITE" id="PS50217">
    <property type="entry name" value="BZIP"/>
    <property type="match status" value="1"/>
</dbReference>
<dbReference type="STRING" id="42249.A0A317SXV2"/>
<keyword evidence="4" id="KW-0238">DNA-binding</keyword>
<dbReference type="Proteomes" id="UP000246991">
    <property type="component" value="Unassembled WGS sequence"/>
</dbReference>
<keyword evidence="10" id="KW-1185">Reference proteome</keyword>
<proteinExistence type="inferred from homology"/>
<keyword evidence="5" id="KW-0804">Transcription</keyword>
<dbReference type="SMART" id="SM00338">
    <property type="entry name" value="BRLZ"/>
    <property type="match status" value="1"/>
</dbReference>
<dbReference type="Pfam" id="PF03131">
    <property type="entry name" value="bZIP_Maf"/>
    <property type="match status" value="1"/>
</dbReference>
<comment type="caution">
    <text evidence="9">The sequence shown here is derived from an EMBL/GenBank/DDBJ whole genome shotgun (WGS) entry which is preliminary data.</text>
</comment>
<gene>
    <name evidence="9" type="ORF">C7212DRAFT_155091</name>
</gene>
<dbReference type="PANTHER" id="PTHR47416:SF8">
    <property type="entry name" value="BASIC-LEUCINE ZIPPER TRANSCRIPTION FACTOR E-RELATED"/>
    <property type="match status" value="1"/>
</dbReference>
<evidence type="ECO:0000256" key="4">
    <source>
        <dbReference type="ARBA" id="ARBA00023125"/>
    </source>
</evidence>
<keyword evidence="3" id="KW-0805">Transcription regulation</keyword>
<evidence type="ECO:0000313" key="9">
    <source>
        <dbReference type="EMBL" id="PWW79192.1"/>
    </source>
</evidence>
<evidence type="ECO:0000256" key="7">
    <source>
        <dbReference type="SAM" id="MobiDB-lite"/>
    </source>
</evidence>
<keyword evidence="6" id="KW-0539">Nucleus</keyword>
<dbReference type="SUPFAM" id="SSF57959">
    <property type="entry name" value="Leucine zipper domain"/>
    <property type="match status" value="1"/>
</dbReference>
<dbReference type="InterPro" id="IPR004827">
    <property type="entry name" value="bZIP"/>
</dbReference>
<evidence type="ECO:0000256" key="5">
    <source>
        <dbReference type="ARBA" id="ARBA00023163"/>
    </source>
</evidence>
<dbReference type="OrthoDB" id="644067at2759"/>
<evidence type="ECO:0000256" key="6">
    <source>
        <dbReference type="ARBA" id="ARBA00023242"/>
    </source>
</evidence>
<dbReference type="PANTHER" id="PTHR47416">
    <property type="entry name" value="BASIC-LEUCINE ZIPPER TRANSCRIPTION FACTOR F-RELATED"/>
    <property type="match status" value="1"/>
</dbReference>
<sequence>MRRDGIRKKNARFDIPAERTLMNIDQLIARSQDDNEIKELKQQKRLLRNRQAALDSRQRKKQHTERLEEEKKIHSAVIQDLEDKLSAMSMQEEQMHQRIETLIREREFLAHKVETIQMEKEDLVRDHTIETGELRKKNTYLEGQVRKMQQALDRAPMAHAPSSSGFSDPFSLDSEFDIDTDYWNNGHLSMQSSDIAPIKSEKIQPCDAEKPVAAPGLLLILLLCGAFVASSKASVPSLPPLPKQLQSASADVLNNIFQDAGVAPIEAGRVEAADVSPTSDTWIVAKSSVPQMVGLDSSLAMLNAQLDKPSAEQQHDSFMQLTAAEYNDVTSNNFLRDPEPVARSRRHLEEGLASMRNKPTAADVYTRSLLWDKVDAEVVRRFAAFAQRAQAQQDRQASSNDCEPSGYGDSAI</sequence>
<feature type="region of interest" description="Disordered" evidence="7">
    <location>
        <begin position="51"/>
        <end position="71"/>
    </location>
</feature>
<dbReference type="GO" id="GO:0005634">
    <property type="term" value="C:nucleus"/>
    <property type="evidence" value="ECO:0007669"/>
    <property type="project" value="UniProtKB-SubCell"/>
</dbReference>
<dbReference type="AlphaFoldDB" id="A0A317SXV2"/>
<dbReference type="EMBL" id="PYWC01000009">
    <property type="protein sequence ID" value="PWW79192.1"/>
    <property type="molecule type" value="Genomic_DNA"/>
</dbReference>
<evidence type="ECO:0000256" key="3">
    <source>
        <dbReference type="ARBA" id="ARBA00023015"/>
    </source>
</evidence>
<organism evidence="9 10">
    <name type="scientific">Tuber magnatum</name>
    <name type="common">white Piedmont truffle</name>
    <dbReference type="NCBI Taxonomy" id="42249"/>
    <lineage>
        <taxon>Eukaryota</taxon>
        <taxon>Fungi</taxon>
        <taxon>Dikarya</taxon>
        <taxon>Ascomycota</taxon>
        <taxon>Pezizomycotina</taxon>
        <taxon>Pezizomycetes</taxon>
        <taxon>Pezizales</taxon>
        <taxon>Tuberaceae</taxon>
        <taxon>Tuber</taxon>
    </lineage>
</organism>
<comment type="subcellular location">
    <subcellularLocation>
        <location evidence="1">Nucleus</location>
    </subcellularLocation>
</comment>
<dbReference type="GO" id="GO:0003700">
    <property type="term" value="F:DNA-binding transcription factor activity"/>
    <property type="evidence" value="ECO:0007669"/>
    <property type="project" value="InterPro"/>
</dbReference>